<organism evidence="2 3">
    <name type="scientific">Bacillus cereus</name>
    <dbReference type="NCBI Taxonomy" id="1396"/>
    <lineage>
        <taxon>Bacteria</taxon>
        <taxon>Bacillati</taxon>
        <taxon>Bacillota</taxon>
        <taxon>Bacilli</taxon>
        <taxon>Bacillales</taxon>
        <taxon>Bacillaceae</taxon>
        <taxon>Bacillus</taxon>
        <taxon>Bacillus cereus group</taxon>
    </lineage>
</organism>
<dbReference type="Proteomes" id="UP000224076">
    <property type="component" value="Unassembled WGS sequence"/>
</dbReference>
<accession>A0A2B3TU84</accession>
<evidence type="ECO:0000256" key="1">
    <source>
        <dbReference type="SAM" id="Phobius"/>
    </source>
</evidence>
<reference evidence="2 3" key="1">
    <citation type="submission" date="2017-09" db="EMBL/GenBank/DDBJ databases">
        <title>Large-scale bioinformatics analysis of Bacillus genomes uncovers conserved roles of natural products in bacterial physiology.</title>
        <authorList>
            <consortium name="Agbiome Team Llc"/>
            <person name="Bleich R.M."/>
            <person name="Grubbs K.J."/>
            <person name="Santa Maria K.C."/>
            <person name="Allen S.E."/>
            <person name="Farag S."/>
            <person name="Shank E.A."/>
            <person name="Bowers A."/>
        </authorList>
    </citation>
    <scope>NUCLEOTIDE SEQUENCE [LARGE SCALE GENOMIC DNA]</scope>
    <source>
        <strain evidence="2 3">AFS061806</strain>
    </source>
</reference>
<comment type="caution">
    <text evidence="2">The sequence shown here is derived from an EMBL/GenBank/DDBJ whole genome shotgun (WGS) entry which is preliminary data.</text>
</comment>
<keyword evidence="1" id="KW-1133">Transmembrane helix</keyword>
<keyword evidence="1" id="KW-0812">Transmembrane</keyword>
<gene>
    <name evidence="2" type="ORF">COK86_26640</name>
</gene>
<dbReference type="EMBL" id="NVDG01000056">
    <property type="protein sequence ID" value="PFU38140.1"/>
    <property type="molecule type" value="Genomic_DNA"/>
</dbReference>
<name>A0A2B3TU84_BACCE</name>
<keyword evidence="1" id="KW-0472">Membrane</keyword>
<feature type="transmembrane region" description="Helical" evidence="1">
    <location>
        <begin position="80"/>
        <end position="100"/>
    </location>
</feature>
<protein>
    <submittedName>
        <fullName evidence="2">Permease</fullName>
    </submittedName>
</protein>
<evidence type="ECO:0000313" key="2">
    <source>
        <dbReference type="EMBL" id="PFU38140.1"/>
    </source>
</evidence>
<proteinExistence type="predicted"/>
<feature type="transmembrane region" description="Helical" evidence="1">
    <location>
        <begin position="52"/>
        <end position="74"/>
    </location>
</feature>
<evidence type="ECO:0000313" key="3">
    <source>
        <dbReference type="Proteomes" id="UP000224076"/>
    </source>
</evidence>
<sequence>MERNEMQPPFICHTCKKRITRKKDLIISTRYFRFYLFHNACFKKQQLFVSRFIPINTLFSFFLITYGLIAGIILTFTEPSIIWLIFLLPILYRFLSYYYVERFFSK</sequence>
<dbReference type="AlphaFoldDB" id="A0A2B3TU84"/>